<feature type="compositionally biased region" description="Basic residues" evidence="1">
    <location>
        <begin position="1"/>
        <end position="14"/>
    </location>
</feature>
<accession>A0A5P2CWY5</accession>
<reference evidence="2 3" key="1">
    <citation type="submission" date="2018-05" db="EMBL/GenBank/DDBJ databases">
        <title>Streptomyces venezuelae.</title>
        <authorList>
            <person name="Kim W."/>
            <person name="Lee N."/>
            <person name="Cho B.-K."/>
        </authorList>
    </citation>
    <scope>NUCLEOTIDE SEQUENCE [LARGE SCALE GENOMIC DNA]</scope>
    <source>
        <strain evidence="2 3">ATCC 14585</strain>
    </source>
</reference>
<sequence length="92" mass="10013">MLIRRGLHGARVRVARPPGPGQARTGRRAVWAGTSVRQSTRYGMRHWSRQLCDIWKGSNTWLSAASTSAGPRAFTPDPPPSSSARPRPPASP</sequence>
<name>A0A5P2CWY5_STRVZ</name>
<evidence type="ECO:0000313" key="3">
    <source>
        <dbReference type="Proteomes" id="UP000324015"/>
    </source>
</evidence>
<dbReference type="Proteomes" id="UP000324015">
    <property type="component" value="Chromosome"/>
</dbReference>
<protein>
    <submittedName>
        <fullName evidence="2">Uncharacterized protein</fullName>
    </submittedName>
</protein>
<evidence type="ECO:0000256" key="1">
    <source>
        <dbReference type="SAM" id="MobiDB-lite"/>
    </source>
</evidence>
<feature type="region of interest" description="Disordered" evidence="1">
    <location>
        <begin position="66"/>
        <end position="92"/>
    </location>
</feature>
<feature type="region of interest" description="Disordered" evidence="1">
    <location>
        <begin position="1"/>
        <end position="28"/>
    </location>
</feature>
<proteinExistence type="predicted"/>
<organism evidence="2 3">
    <name type="scientific">Streptomyces venezuelae</name>
    <dbReference type="NCBI Taxonomy" id="54571"/>
    <lineage>
        <taxon>Bacteria</taxon>
        <taxon>Bacillati</taxon>
        <taxon>Actinomycetota</taxon>
        <taxon>Actinomycetes</taxon>
        <taxon>Kitasatosporales</taxon>
        <taxon>Streptomycetaceae</taxon>
        <taxon>Streptomyces</taxon>
    </lineage>
</organism>
<gene>
    <name evidence="2" type="ORF">DEJ49_27800</name>
</gene>
<dbReference type="EMBL" id="CP029191">
    <property type="protein sequence ID" value="QES46278.1"/>
    <property type="molecule type" value="Genomic_DNA"/>
</dbReference>
<evidence type="ECO:0000313" key="2">
    <source>
        <dbReference type="EMBL" id="QES46278.1"/>
    </source>
</evidence>
<dbReference type="AlphaFoldDB" id="A0A5P2CWY5"/>
<feature type="compositionally biased region" description="Pro residues" evidence="1">
    <location>
        <begin position="76"/>
        <end position="92"/>
    </location>
</feature>